<dbReference type="PANTHER" id="PTHR43133">
    <property type="entry name" value="RNA POLYMERASE ECF-TYPE SIGMA FACTO"/>
    <property type="match status" value="1"/>
</dbReference>
<dbReference type="NCBIfam" id="TIGR02985">
    <property type="entry name" value="Sig70_bacteroi1"/>
    <property type="match status" value="1"/>
</dbReference>
<protein>
    <submittedName>
        <fullName evidence="7">RNA polymerase, sigma-24 subunit, ECF subfamily</fullName>
    </submittedName>
</protein>
<dbReference type="eggNOG" id="COG1595">
    <property type="taxonomic scope" value="Bacteria"/>
</dbReference>
<dbReference type="InterPro" id="IPR039425">
    <property type="entry name" value="RNA_pol_sigma-70-like"/>
</dbReference>
<feature type="domain" description="RNA polymerase sigma factor 70 region 4 type 2" evidence="6">
    <location>
        <begin position="92"/>
        <end position="138"/>
    </location>
</feature>
<keyword evidence="3" id="KW-0731">Sigma factor</keyword>
<gene>
    <name evidence="7" type="ordered locus">Dfer_1746</name>
</gene>
<dbReference type="SUPFAM" id="SSF88659">
    <property type="entry name" value="Sigma3 and sigma4 domains of RNA polymerase sigma factors"/>
    <property type="match status" value="1"/>
</dbReference>
<dbReference type="AlphaFoldDB" id="C6VTP4"/>
<reference evidence="7 8" key="1">
    <citation type="journal article" date="2009" name="Stand. Genomic Sci.">
        <title>Complete genome sequence of Dyadobacter fermentans type strain (NS114).</title>
        <authorList>
            <person name="Lang E."/>
            <person name="Lapidus A."/>
            <person name="Chertkov O."/>
            <person name="Brettin T."/>
            <person name="Detter J.C."/>
            <person name="Han C."/>
            <person name="Copeland A."/>
            <person name="Glavina Del Rio T."/>
            <person name="Nolan M."/>
            <person name="Chen F."/>
            <person name="Lucas S."/>
            <person name="Tice H."/>
            <person name="Cheng J.F."/>
            <person name="Land M."/>
            <person name="Hauser L."/>
            <person name="Chang Y.J."/>
            <person name="Jeffries C.D."/>
            <person name="Kopitz M."/>
            <person name="Bruce D."/>
            <person name="Goodwin L."/>
            <person name="Pitluck S."/>
            <person name="Ovchinnikova G."/>
            <person name="Pati A."/>
            <person name="Ivanova N."/>
            <person name="Mavrommatis K."/>
            <person name="Chen A."/>
            <person name="Palaniappan K."/>
            <person name="Chain P."/>
            <person name="Bristow J."/>
            <person name="Eisen J.A."/>
            <person name="Markowitz V."/>
            <person name="Hugenholtz P."/>
            <person name="Goker M."/>
            <person name="Rohde M."/>
            <person name="Kyrpides N.C."/>
            <person name="Klenk H.P."/>
        </authorList>
    </citation>
    <scope>NUCLEOTIDE SEQUENCE [LARGE SCALE GENOMIC DNA]</scope>
    <source>
        <strain evidence="8">ATCC 700827 / DSM 18053 / CIP 107007 / KCTC 52180 / NS114</strain>
    </source>
</reference>
<evidence type="ECO:0000256" key="1">
    <source>
        <dbReference type="ARBA" id="ARBA00010641"/>
    </source>
</evidence>
<dbReference type="HOGENOM" id="CLU_047691_4_1_10"/>
<dbReference type="GO" id="GO:0016987">
    <property type="term" value="F:sigma factor activity"/>
    <property type="evidence" value="ECO:0007669"/>
    <property type="project" value="UniProtKB-KW"/>
</dbReference>
<dbReference type="InterPro" id="IPR007627">
    <property type="entry name" value="RNA_pol_sigma70_r2"/>
</dbReference>
<dbReference type="SUPFAM" id="SSF88946">
    <property type="entry name" value="Sigma2 domain of RNA polymerase sigma factors"/>
    <property type="match status" value="1"/>
</dbReference>
<organism evidence="7 8">
    <name type="scientific">Dyadobacter fermentans (strain ATCC 700827 / DSM 18053 / CIP 107007 / KCTC 52180 / NS114)</name>
    <dbReference type="NCBI Taxonomy" id="471854"/>
    <lineage>
        <taxon>Bacteria</taxon>
        <taxon>Pseudomonadati</taxon>
        <taxon>Bacteroidota</taxon>
        <taxon>Cytophagia</taxon>
        <taxon>Cytophagales</taxon>
        <taxon>Spirosomataceae</taxon>
        <taxon>Dyadobacter</taxon>
    </lineage>
</organism>
<dbReference type="InterPro" id="IPR014284">
    <property type="entry name" value="RNA_pol_sigma-70_dom"/>
</dbReference>
<dbReference type="InterPro" id="IPR014327">
    <property type="entry name" value="RNA_pol_sigma70_bacteroid"/>
</dbReference>
<dbReference type="EMBL" id="CP001619">
    <property type="protein sequence ID" value="ACT92987.1"/>
    <property type="molecule type" value="Genomic_DNA"/>
</dbReference>
<dbReference type="InterPro" id="IPR013325">
    <property type="entry name" value="RNA_pol_sigma_r2"/>
</dbReference>
<name>C6VTP4_DYAFD</name>
<evidence type="ECO:0000313" key="8">
    <source>
        <dbReference type="Proteomes" id="UP000002011"/>
    </source>
</evidence>
<feature type="domain" description="RNA polymerase sigma-70 region 2" evidence="5">
    <location>
        <begin position="2"/>
        <end position="56"/>
    </location>
</feature>
<comment type="similarity">
    <text evidence="1">Belongs to the sigma-70 factor family. ECF subfamily.</text>
</comment>
<sequence length="152" mass="17959">MACRKVADRSAAQDMVQDIFMNLFRMRSNLPEIQSLKGYLFGSLRNAILNYYHRESLTRRHHDILELATQRSDDSFLQKLYARELSEHIAGIITKLPPQRRLVFQLSREEHLSNRQIAERLNISENTVEQHMRKALQFIRFSLSESKLDSRN</sequence>
<dbReference type="GO" id="GO:0003677">
    <property type="term" value="F:DNA binding"/>
    <property type="evidence" value="ECO:0007669"/>
    <property type="project" value="InterPro"/>
</dbReference>
<dbReference type="Gene3D" id="1.10.10.10">
    <property type="entry name" value="Winged helix-like DNA-binding domain superfamily/Winged helix DNA-binding domain"/>
    <property type="match status" value="1"/>
</dbReference>
<dbReference type="STRING" id="471854.Dfer_1746"/>
<dbReference type="InterPro" id="IPR036388">
    <property type="entry name" value="WH-like_DNA-bd_sf"/>
</dbReference>
<evidence type="ECO:0000259" key="6">
    <source>
        <dbReference type="Pfam" id="PF08281"/>
    </source>
</evidence>
<evidence type="ECO:0000256" key="4">
    <source>
        <dbReference type="ARBA" id="ARBA00023163"/>
    </source>
</evidence>
<dbReference type="PANTHER" id="PTHR43133:SF46">
    <property type="entry name" value="RNA POLYMERASE SIGMA-70 FACTOR ECF SUBFAMILY"/>
    <property type="match status" value="1"/>
</dbReference>
<dbReference type="InterPro" id="IPR013249">
    <property type="entry name" value="RNA_pol_sigma70_r4_t2"/>
</dbReference>
<evidence type="ECO:0000313" key="7">
    <source>
        <dbReference type="EMBL" id="ACT92987.1"/>
    </source>
</evidence>
<keyword evidence="8" id="KW-1185">Reference proteome</keyword>
<evidence type="ECO:0000256" key="2">
    <source>
        <dbReference type="ARBA" id="ARBA00023015"/>
    </source>
</evidence>
<evidence type="ECO:0000259" key="5">
    <source>
        <dbReference type="Pfam" id="PF04542"/>
    </source>
</evidence>
<dbReference type="Proteomes" id="UP000002011">
    <property type="component" value="Chromosome"/>
</dbReference>
<proteinExistence type="inferred from homology"/>
<accession>C6VTP4</accession>
<evidence type="ECO:0000256" key="3">
    <source>
        <dbReference type="ARBA" id="ARBA00023082"/>
    </source>
</evidence>
<dbReference type="Pfam" id="PF08281">
    <property type="entry name" value="Sigma70_r4_2"/>
    <property type="match status" value="1"/>
</dbReference>
<dbReference type="InterPro" id="IPR013324">
    <property type="entry name" value="RNA_pol_sigma_r3/r4-like"/>
</dbReference>
<dbReference type="Gene3D" id="1.10.1740.10">
    <property type="match status" value="1"/>
</dbReference>
<keyword evidence="2" id="KW-0805">Transcription regulation</keyword>
<dbReference type="KEGG" id="dfe:Dfer_1746"/>
<dbReference type="Pfam" id="PF04542">
    <property type="entry name" value="Sigma70_r2"/>
    <property type="match status" value="1"/>
</dbReference>
<dbReference type="NCBIfam" id="TIGR02937">
    <property type="entry name" value="sigma70-ECF"/>
    <property type="match status" value="1"/>
</dbReference>
<keyword evidence="4" id="KW-0804">Transcription</keyword>
<dbReference type="GO" id="GO:0006352">
    <property type="term" value="P:DNA-templated transcription initiation"/>
    <property type="evidence" value="ECO:0007669"/>
    <property type="project" value="InterPro"/>
</dbReference>